<dbReference type="GO" id="GO:0002020">
    <property type="term" value="F:protease binding"/>
    <property type="evidence" value="ECO:0007669"/>
    <property type="project" value="TreeGrafter"/>
</dbReference>
<dbReference type="InterPro" id="IPR030490">
    <property type="entry name" value="TIMP_CS"/>
</dbReference>
<keyword evidence="5" id="KW-0646">Protease inhibitor</keyword>
<evidence type="ECO:0000313" key="14">
    <source>
        <dbReference type="EMBL" id="PFX34321.1"/>
    </source>
</evidence>
<dbReference type="InterPro" id="IPR001820">
    <property type="entry name" value="TIMP"/>
</dbReference>
<dbReference type="CDD" id="cd03577">
    <property type="entry name" value="NTR_TIMP_like"/>
    <property type="match status" value="1"/>
</dbReference>
<keyword evidence="9" id="KW-0481">Metalloenzyme inhibitor</keyword>
<gene>
    <name evidence="14" type="primary">TIMP3</name>
    <name evidence="14" type="ORF">AWC38_SpisGene857</name>
</gene>
<dbReference type="PANTHER" id="PTHR11844:SF33">
    <property type="entry name" value="TISSUE INHIBITOR OF METALLOPROTEINASE"/>
    <property type="match status" value="1"/>
</dbReference>
<feature type="chain" id="PRO_5012089431" evidence="12">
    <location>
        <begin position="20"/>
        <end position="211"/>
    </location>
</feature>
<feature type="binding site" evidence="10">
    <location>
        <position position="20"/>
    </location>
    <ligand>
        <name>Zn(2+)</name>
        <dbReference type="ChEBI" id="CHEBI:29105"/>
        <note>ligand shared with metalloproteinase partner</note>
    </ligand>
</feature>
<keyword evidence="8 11" id="KW-1015">Disulfide bond</keyword>
<evidence type="ECO:0000256" key="2">
    <source>
        <dbReference type="ARBA" id="ARBA00011027"/>
    </source>
</evidence>
<proteinExistence type="inferred from homology"/>
<dbReference type="STRING" id="50429.A0A2B4SWP8"/>
<evidence type="ECO:0000313" key="15">
    <source>
        <dbReference type="Proteomes" id="UP000225706"/>
    </source>
</evidence>
<dbReference type="PANTHER" id="PTHR11844">
    <property type="entry name" value="METALLOPROTEASE INHIBITOR"/>
    <property type="match status" value="1"/>
</dbReference>
<keyword evidence="3" id="KW-0964">Secreted</keyword>
<dbReference type="SUPFAM" id="SSF50242">
    <property type="entry name" value="TIMP-like"/>
    <property type="match status" value="1"/>
</dbReference>
<comment type="subcellular location">
    <subcellularLocation>
        <location evidence="1">Secreted</location>
    </subcellularLocation>
</comment>
<evidence type="ECO:0000256" key="12">
    <source>
        <dbReference type="SAM" id="SignalP"/>
    </source>
</evidence>
<protein>
    <submittedName>
        <fullName evidence="14">Metalloproteinase inhibitor 3</fullName>
    </submittedName>
</protein>
<dbReference type="PROSITE" id="PS50189">
    <property type="entry name" value="NTR"/>
    <property type="match status" value="1"/>
</dbReference>
<feature type="signal peptide" evidence="12">
    <location>
        <begin position="1"/>
        <end position="19"/>
    </location>
</feature>
<dbReference type="Gene3D" id="2.40.50.120">
    <property type="match status" value="1"/>
</dbReference>
<keyword evidence="6 10" id="KW-0479">Metal-binding</keyword>
<feature type="disulfide bond" evidence="11">
    <location>
        <begin position="20"/>
        <end position="93"/>
    </location>
</feature>
<dbReference type="OrthoDB" id="5946245at2759"/>
<dbReference type="GO" id="GO:0031012">
    <property type="term" value="C:extracellular matrix"/>
    <property type="evidence" value="ECO:0007669"/>
    <property type="project" value="TreeGrafter"/>
</dbReference>
<dbReference type="InterPro" id="IPR027465">
    <property type="entry name" value="TIMP_C"/>
</dbReference>
<comment type="similarity">
    <text evidence="2">Belongs to the protease inhibitor I35 (TIMP) family.</text>
</comment>
<keyword evidence="15" id="KW-1185">Reference proteome</keyword>
<evidence type="ECO:0000256" key="5">
    <source>
        <dbReference type="ARBA" id="ARBA00022690"/>
    </source>
</evidence>
<feature type="disulfide bond" evidence="11">
    <location>
        <begin position="32"/>
        <end position="144"/>
    </location>
</feature>
<comment type="caution">
    <text evidence="14">The sequence shown here is derived from an EMBL/GenBank/DDBJ whole genome shotgun (WGS) entry which is preliminary data.</text>
</comment>
<dbReference type="GO" id="GO:0008191">
    <property type="term" value="F:metalloendopeptidase inhibitor activity"/>
    <property type="evidence" value="ECO:0007669"/>
    <property type="project" value="InterPro"/>
</dbReference>
<dbReference type="GO" id="GO:0051045">
    <property type="term" value="P:negative regulation of membrane protein ectodomain proteolysis"/>
    <property type="evidence" value="ECO:0007669"/>
    <property type="project" value="TreeGrafter"/>
</dbReference>
<keyword evidence="12" id="KW-0732">Signal</keyword>
<evidence type="ECO:0000256" key="7">
    <source>
        <dbReference type="ARBA" id="ARBA00022833"/>
    </source>
</evidence>
<evidence type="ECO:0000256" key="3">
    <source>
        <dbReference type="ARBA" id="ARBA00022525"/>
    </source>
</evidence>
<reference evidence="15" key="1">
    <citation type="journal article" date="2017" name="bioRxiv">
        <title>Comparative analysis of the genomes of Stylophora pistillata and Acropora digitifera provides evidence for extensive differences between species of corals.</title>
        <authorList>
            <person name="Voolstra C.R."/>
            <person name="Li Y."/>
            <person name="Liew Y.J."/>
            <person name="Baumgarten S."/>
            <person name="Zoccola D."/>
            <person name="Flot J.-F."/>
            <person name="Tambutte S."/>
            <person name="Allemand D."/>
            <person name="Aranda M."/>
        </authorList>
    </citation>
    <scope>NUCLEOTIDE SEQUENCE [LARGE SCALE GENOMIC DNA]</scope>
</reference>
<dbReference type="Gene3D" id="3.90.370.10">
    <property type="entry name" value="Tissue inhibitor of metalloproteinase-1. Chain B, domain 1"/>
    <property type="match status" value="1"/>
</dbReference>
<evidence type="ECO:0000256" key="4">
    <source>
        <dbReference type="ARBA" id="ARBA00022608"/>
    </source>
</evidence>
<evidence type="ECO:0000256" key="8">
    <source>
        <dbReference type="ARBA" id="ARBA00023157"/>
    </source>
</evidence>
<evidence type="ECO:0000256" key="11">
    <source>
        <dbReference type="PIRSR" id="PIRSR601820-3"/>
    </source>
</evidence>
<keyword evidence="4" id="KW-0483">Metalloprotease inhibitor</keyword>
<sequence length="211" mass="23623">MAVLLFLLISVCSVTSCFACFCMPEHPQKQFCNAGGFVLRAKVVGPPIRAAMPNRGGNYQVYWLRITSIFKGHANVQSKSLTKLYTPSQISSCSVRLQPSTEYLLFGKILGGNLYTSFCNFHQKWTAVTPEQRTGVEMQYSQGCKCKIGFCFANCGGLLSGCDGYDPHWRCRAKYHRCDSYRDQNGVEKCGWRGRGQGLFQQCARQGYGFP</sequence>
<dbReference type="Proteomes" id="UP000225706">
    <property type="component" value="Unassembled WGS sequence"/>
</dbReference>
<dbReference type="InterPro" id="IPR001134">
    <property type="entry name" value="Netrin_domain"/>
</dbReference>
<evidence type="ECO:0000256" key="6">
    <source>
        <dbReference type="ARBA" id="ARBA00022723"/>
    </source>
</evidence>
<organism evidence="14 15">
    <name type="scientific">Stylophora pistillata</name>
    <name type="common">Smooth cauliflower coral</name>
    <dbReference type="NCBI Taxonomy" id="50429"/>
    <lineage>
        <taxon>Eukaryota</taxon>
        <taxon>Metazoa</taxon>
        <taxon>Cnidaria</taxon>
        <taxon>Anthozoa</taxon>
        <taxon>Hexacorallia</taxon>
        <taxon>Scleractinia</taxon>
        <taxon>Astrocoeniina</taxon>
        <taxon>Pocilloporidae</taxon>
        <taxon>Stylophora</taxon>
    </lineage>
</organism>
<accession>A0A2B4SWP8</accession>
<dbReference type="InterPro" id="IPR008993">
    <property type="entry name" value="TIMP-like_OB-fold"/>
</dbReference>
<dbReference type="EMBL" id="LSMT01000005">
    <property type="protein sequence ID" value="PFX34321.1"/>
    <property type="molecule type" value="Genomic_DNA"/>
</dbReference>
<keyword evidence="7 10" id="KW-0862">Zinc</keyword>
<evidence type="ECO:0000256" key="9">
    <source>
        <dbReference type="ARBA" id="ARBA00023215"/>
    </source>
</evidence>
<evidence type="ECO:0000256" key="10">
    <source>
        <dbReference type="PIRSR" id="PIRSR601820-1"/>
    </source>
</evidence>
<dbReference type="SMART" id="SM00206">
    <property type="entry name" value="NTR"/>
    <property type="match status" value="1"/>
</dbReference>
<evidence type="ECO:0000256" key="1">
    <source>
        <dbReference type="ARBA" id="ARBA00004613"/>
    </source>
</evidence>
<feature type="disulfide bond" evidence="11">
    <location>
        <begin position="22"/>
        <end position="119"/>
    </location>
</feature>
<dbReference type="Pfam" id="PF00965">
    <property type="entry name" value="TIMP"/>
    <property type="match status" value="1"/>
</dbReference>
<name>A0A2B4SWP8_STYPI</name>
<dbReference type="AlphaFoldDB" id="A0A2B4SWP8"/>
<dbReference type="GO" id="GO:0005615">
    <property type="term" value="C:extracellular space"/>
    <property type="evidence" value="ECO:0007669"/>
    <property type="project" value="TreeGrafter"/>
</dbReference>
<feature type="domain" description="NTR" evidence="13">
    <location>
        <begin position="20"/>
        <end position="144"/>
    </location>
</feature>
<dbReference type="PROSITE" id="PS00288">
    <property type="entry name" value="TIMP"/>
    <property type="match status" value="1"/>
</dbReference>
<evidence type="ECO:0000259" key="13">
    <source>
        <dbReference type="PROSITE" id="PS50189"/>
    </source>
</evidence>
<dbReference type="GO" id="GO:0046872">
    <property type="term" value="F:metal ion binding"/>
    <property type="evidence" value="ECO:0007669"/>
    <property type="project" value="UniProtKB-KW"/>
</dbReference>